<dbReference type="AlphaFoldDB" id="K5BEQ4"/>
<protein>
    <submittedName>
        <fullName evidence="1">Uncharacterized protein</fullName>
    </submittedName>
</protein>
<sequence>MPAFWVGPYAVAVAASVYRWSATPPKRCARRRALPAGVLTGRLSPTGR</sequence>
<name>K5BEQ4_MYCHD</name>
<evidence type="ECO:0000313" key="2">
    <source>
        <dbReference type="Proteomes" id="UP000006265"/>
    </source>
</evidence>
<organism evidence="1 2">
    <name type="scientific">Mycolicibacterium hassiacum (strain DSM 44199 / CIP 105218 / JCM 12690 / 3849)</name>
    <name type="common">Mycobacterium hassiacum</name>
    <dbReference type="NCBI Taxonomy" id="1122247"/>
    <lineage>
        <taxon>Bacteria</taxon>
        <taxon>Bacillati</taxon>
        <taxon>Actinomycetota</taxon>
        <taxon>Actinomycetes</taxon>
        <taxon>Mycobacteriales</taxon>
        <taxon>Mycobacteriaceae</taxon>
        <taxon>Mycolicibacterium</taxon>
    </lineage>
</organism>
<proteinExistence type="predicted"/>
<keyword evidence="2" id="KW-1185">Reference proteome</keyword>
<accession>K5BEQ4</accession>
<dbReference type="EMBL" id="AMRA01000077">
    <property type="protein sequence ID" value="EKF23202.1"/>
    <property type="molecule type" value="Genomic_DNA"/>
</dbReference>
<reference evidence="1 2" key="1">
    <citation type="journal article" date="2012" name="J. Bacteriol.">
        <title>Genome sequence of Mycobacterium hassiacum DSM 44199, a rare source of heat-stable mycobacterial proteins.</title>
        <authorList>
            <person name="Tiago I."/>
            <person name="Maranha A."/>
            <person name="Mendes V."/>
            <person name="Alarico S."/>
            <person name="Moynihan P.J."/>
            <person name="Clarke A.J."/>
            <person name="Macedo-Ribeiro S."/>
            <person name="Pereira P.J."/>
            <person name="Empadinhas N."/>
        </authorList>
    </citation>
    <scope>NUCLEOTIDE SEQUENCE [LARGE SCALE GENOMIC DNA]</scope>
    <source>
        <strain evidence="2">DSM 44199 / CIP 105218 / JCM 12690 / 3849</strain>
    </source>
</reference>
<dbReference type="Proteomes" id="UP000006265">
    <property type="component" value="Unassembled WGS sequence"/>
</dbReference>
<comment type="caution">
    <text evidence="1">The sequence shown here is derived from an EMBL/GenBank/DDBJ whole genome shotgun (WGS) entry which is preliminary data.</text>
</comment>
<gene>
    <name evidence="1" type="ORF">C731_2806</name>
</gene>
<evidence type="ECO:0000313" key="1">
    <source>
        <dbReference type="EMBL" id="EKF23202.1"/>
    </source>
</evidence>